<name>A0A9Q3DMR3_9BASI</name>
<evidence type="ECO:0000256" key="2">
    <source>
        <dbReference type="PROSITE-ProRule" id="PRU00047"/>
    </source>
</evidence>
<dbReference type="SMART" id="SM00343">
    <property type="entry name" value="ZnF_C2HC"/>
    <property type="match status" value="1"/>
</dbReference>
<evidence type="ECO:0000313" key="4">
    <source>
        <dbReference type="EMBL" id="MBW0503331.1"/>
    </source>
</evidence>
<comment type="caution">
    <text evidence="4">The sequence shown here is derived from an EMBL/GenBank/DDBJ whole genome shotgun (WGS) entry which is preliminary data.</text>
</comment>
<dbReference type="InterPro" id="IPR001878">
    <property type="entry name" value="Znf_CCHC"/>
</dbReference>
<dbReference type="Proteomes" id="UP000765509">
    <property type="component" value="Unassembled WGS sequence"/>
</dbReference>
<dbReference type="GO" id="GO:0008270">
    <property type="term" value="F:zinc ion binding"/>
    <property type="evidence" value="ECO:0007669"/>
    <property type="project" value="UniProtKB-KW"/>
</dbReference>
<evidence type="ECO:0000256" key="1">
    <source>
        <dbReference type="ARBA" id="ARBA00022664"/>
    </source>
</evidence>
<evidence type="ECO:0000313" key="5">
    <source>
        <dbReference type="Proteomes" id="UP000765509"/>
    </source>
</evidence>
<feature type="domain" description="CCHC-type" evidence="3">
    <location>
        <begin position="149"/>
        <end position="164"/>
    </location>
</feature>
<dbReference type="PROSITE" id="PS50158">
    <property type="entry name" value="ZF_CCHC"/>
    <property type="match status" value="1"/>
</dbReference>
<dbReference type="EMBL" id="AVOT02017309">
    <property type="protein sequence ID" value="MBW0503331.1"/>
    <property type="molecule type" value="Genomic_DNA"/>
</dbReference>
<keyword evidence="2" id="KW-0863">Zinc-finger</keyword>
<organism evidence="4 5">
    <name type="scientific">Austropuccinia psidii MF-1</name>
    <dbReference type="NCBI Taxonomy" id="1389203"/>
    <lineage>
        <taxon>Eukaryota</taxon>
        <taxon>Fungi</taxon>
        <taxon>Dikarya</taxon>
        <taxon>Basidiomycota</taxon>
        <taxon>Pucciniomycotina</taxon>
        <taxon>Pucciniomycetes</taxon>
        <taxon>Pucciniales</taxon>
        <taxon>Sphaerophragmiaceae</taxon>
        <taxon>Austropuccinia</taxon>
    </lineage>
</organism>
<keyword evidence="1" id="KW-0507">mRNA processing</keyword>
<dbReference type="SUPFAM" id="SSF57756">
    <property type="entry name" value="Retrovirus zinc finger-like domains"/>
    <property type="match status" value="1"/>
</dbReference>
<dbReference type="GO" id="GO:0006397">
    <property type="term" value="P:mRNA processing"/>
    <property type="evidence" value="ECO:0007669"/>
    <property type="project" value="UniProtKB-KW"/>
</dbReference>
<accession>A0A9Q3DMR3</accession>
<dbReference type="AlphaFoldDB" id="A0A9Q3DMR3"/>
<proteinExistence type="predicted"/>
<reference evidence="4" key="1">
    <citation type="submission" date="2021-03" db="EMBL/GenBank/DDBJ databases">
        <title>Draft genome sequence of rust myrtle Austropuccinia psidii MF-1, a brazilian biotype.</title>
        <authorList>
            <person name="Quecine M.C."/>
            <person name="Pachon D.M.R."/>
            <person name="Bonatelli M.L."/>
            <person name="Correr F.H."/>
            <person name="Franceschini L.M."/>
            <person name="Leite T.F."/>
            <person name="Margarido G.R.A."/>
            <person name="Almeida C.A."/>
            <person name="Ferrarezi J.A."/>
            <person name="Labate C.A."/>
        </authorList>
    </citation>
    <scope>NUCLEOTIDE SEQUENCE</scope>
    <source>
        <strain evidence="4">MF-1</strain>
    </source>
</reference>
<dbReference type="Pfam" id="PF00098">
    <property type="entry name" value="zf-CCHC"/>
    <property type="match status" value="1"/>
</dbReference>
<dbReference type="GO" id="GO:0003676">
    <property type="term" value="F:nucleic acid binding"/>
    <property type="evidence" value="ECO:0007669"/>
    <property type="project" value="InterPro"/>
</dbReference>
<protein>
    <recommendedName>
        <fullName evidence="3">CCHC-type domain-containing protein</fullName>
    </recommendedName>
</protein>
<keyword evidence="5" id="KW-1185">Reference proteome</keyword>
<evidence type="ECO:0000259" key="3">
    <source>
        <dbReference type="PROSITE" id="PS50158"/>
    </source>
</evidence>
<dbReference type="OrthoDB" id="2514797at2759"/>
<keyword evidence="2" id="KW-0862">Zinc</keyword>
<dbReference type="Gene3D" id="4.10.60.10">
    <property type="entry name" value="Zinc finger, CCHC-type"/>
    <property type="match status" value="1"/>
</dbReference>
<dbReference type="InterPro" id="IPR036875">
    <property type="entry name" value="Znf_CCHC_sf"/>
</dbReference>
<gene>
    <name evidence="4" type="ORF">O181_043046</name>
</gene>
<sequence>MKEIHGRRNCPWWKSKIIQKYSNGTWIWQKTMSFENDKHSVDKDPYEWCFRQSKRLKAFDPQMNTQMRNHKLLTQITGALEHAVKCRCNHNPTPDDIAKTLQDVRKRTNIGKFTPYRSSSFKEKQPFRVGFKDKPKERVAEVTKKKISCHNCGSTDHYANNCPKAKKKVYAI</sequence>
<keyword evidence="2" id="KW-0479">Metal-binding</keyword>